<protein>
    <submittedName>
        <fullName evidence="1">Uncharacterized protein</fullName>
    </submittedName>
</protein>
<comment type="caution">
    <text evidence="1">The sequence shown here is derived from an EMBL/GenBank/DDBJ whole genome shotgun (WGS) entry which is preliminary data.</text>
</comment>
<dbReference type="AlphaFoldDB" id="A0A4Y2L3A6"/>
<keyword evidence="2" id="KW-1185">Reference proteome</keyword>
<evidence type="ECO:0000313" key="2">
    <source>
        <dbReference type="Proteomes" id="UP000499080"/>
    </source>
</evidence>
<name>A0A4Y2L3A6_ARAVE</name>
<proteinExistence type="predicted"/>
<reference evidence="1 2" key="1">
    <citation type="journal article" date="2019" name="Sci. Rep.">
        <title>Orb-weaving spider Araneus ventricosus genome elucidates the spidroin gene catalogue.</title>
        <authorList>
            <person name="Kono N."/>
            <person name="Nakamura H."/>
            <person name="Ohtoshi R."/>
            <person name="Moran D.A.P."/>
            <person name="Shinohara A."/>
            <person name="Yoshida Y."/>
            <person name="Fujiwara M."/>
            <person name="Mori M."/>
            <person name="Tomita M."/>
            <person name="Arakawa K."/>
        </authorList>
    </citation>
    <scope>NUCLEOTIDE SEQUENCE [LARGE SCALE GENOMIC DNA]</scope>
</reference>
<accession>A0A4Y2L3A6</accession>
<gene>
    <name evidence="1" type="ORF">AVEN_133785_1</name>
</gene>
<dbReference type="Proteomes" id="UP000499080">
    <property type="component" value="Unassembled WGS sequence"/>
</dbReference>
<sequence>MPATSIFEHKNSIQGPATLHPSRCSSYKKKSRLALCGFTYSSINITMAEIRLEQLPEKALSKNKEPPPYNVMRLHKEKQWYAAIQHEASSHKDSTCTRVFPFPILKGRQWAPSSLHMTARK</sequence>
<evidence type="ECO:0000313" key="1">
    <source>
        <dbReference type="EMBL" id="GBN08287.1"/>
    </source>
</evidence>
<dbReference type="EMBL" id="BGPR01005250">
    <property type="protein sequence ID" value="GBN08287.1"/>
    <property type="molecule type" value="Genomic_DNA"/>
</dbReference>
<organism evidence="1 2">
    <name type="scientific">Araneus ventricosus</name>
    <name type="common">Orbweaver spider</name>
    <name type="synonym">Epeira ventricosa</name>
    <dbReference type="NCBI Taxonomy" id="182803"/>
    <lineage>
        <taxon>Eukaryota</taxon>
        <taxon>Metazoa</taxon>
        <taxon>Ecdysozoa</taxon>
        <taxon>Arthropoda</taxon>
        <taxon>Chelicerata</taxon>
        <taxon>Arachnida</taxon>
        <taxon>Araneae</taxon>
        <taxon>Araneomorphae</taxon>
        <taxon>Entelegynae</taxon>
        <taxon>Araneoidea</taxon>
        <taxon>Araneidae</taxon>
        <taxon>Araneus</taxon>
    </lineage>
</organism>